<reference evidence="2 4" key="1">
    <citation type="submission" date="2017-04" db="EMBL/GenBank/DDBJ databases">
        <title>Presence of VIM-2 positive Pseudomonas species in chickens and their surrounding environment.</title>
        <authorList>
            <person name="Zhang R."/>
        </authorList>
    </citation>
    <scope>NUCLEOTIDE SEQUENCE [LARGE SCALE GENOMIC DNA]</scope>
    <source>
        <strain evidence="2 4">DZ-C18</strain>
    </source>
</reference>
<evidence type="ECO:0000313" key="4">
    <source>
        <dbReference type="Proteomes" id="UP000193675"/>
    </source>
</evidence>
<evidence type="ECO:0000313" key="5">
    <source>
        <dbReference type="Proteomes" id="UP000516786"/>
    </source>
</evidence>
<keyword evidence="3" id="KW-0614">Plasmid</keyword>
<accession>A0A1X0Z799</accession>
<geneLocation type="plasmid" evidence="3 5">
    <name>pZXPA-20-602k</name>
</geneLocation>
<feature type="region of interest" description="Disordered" evidence="1">
    <location>
        <begin position="87"/>
        <end position="106"/>
    </location>
</feature>
<name>A0A1X0Z799_PSEPU</name>
<dbReference type="EMBL" id="NBWC01000049">
    <property type="protein sequence ID" value="ORL58777.1"/>
    <property type="molecule type" value="Genomic_DNA"/>
</dbReference>
<dbReference type="AlphaFoldDB" id="A0A1X0Z799"/>
<proteinExistence type="predicted"/>
<evidence type="ECO:0000256" key="1">
    <source>
        <dbReference type="SAM" id="MobiDB-lite"/>
    </source>
</evidence>
<reference evidence="3 5" key="2">
    <citation type="submission" date="2020-09" db="EMBL/GenBank/DDBJ databases">
        <title>Co-existence of a novel multidrug-resistance efflux pump with carbapenem resistance gene blaVIM-2 in one megaplasmid in Pseudomonas putida.</title>
        <authorList>
            <person name="Peng K."/>
            <person name="Li R."/>
        </authorList>
    </citation>
    <scope>NUCLEOTIDE SEQUENCE [LARGE SCALE GENOMIC DNA]</scope>
    <source>
        <strain evidence="3 5">ZXPA-20</strain>
        <plasmid evidence="3 5">pZXPA-20-602k</plasmid>
    </source>
</reference>
<dbReference type="OrthoDB" id="9984877at2"/>
<protein>
    <submittedName>
        <fullName evidence="2">Uncharacterized protein</fullName>
    </submittedName>
</protein>
<gene>
    <name evidence="2" type="ORF">B7H17_24930</name>
    <name evidence="3" type="ORF">ID616_30230</name>
</gene>
<dbReference type="Proteomes" id="UP000193675">
    <property type="component" value="Unassembled WGS sequence"/>
</dbReference>
<sequence>MNIGQLHQYLGELIKAGIDPRLPAVLPGKSPDDDLPQELCMAMIIEGRFQVDPAPLAKGYTEDEGRALMLSGVGYDTGVLEETHRTEWPPVDAPQPDRLVRTRHEL</sequence>
<evidence type="ECO:0000313" key="2">
    <source>
        <dbReference type="EMBL" id="ORL58777.1"/>
    </source>
</evidence>
<dbReference type="EMBL" id="CP061724">
    <property type="protein sequence ID" value="QOD01503.1"/>
    <property type="molecule type" value="Genomic_DNA"/>
</dbReference>
<organism evidence="2 4">
    <name type="scientific">Pseudomonas putida</name>
    <name type="common">Arthrobacter siderocapsulatus</name>
    <dbReference type="NCBI Taxonomy" id="303"/>
    <lineage>
        <taxon>Bacteria</taxon>
        <taxon>Pseudomonadati</taxon>
        <taxon>Pseudomonadota</taxon>
        <taxon>Gammaproteobacteria</taxon>
        <taxon>Pseudomonadales</taxon>
        <taxon>Pseudomonadaceae</taxon>
        <taxon>Pseudomonas</taxon>
    </lineage>
</organism>
<evidence type="ECO:0000313" key="3">
    <source>
        <dbReference type="EMBL" id="QOD01503.1"/>
    </source>
</evidence>
<dbReference type="Proteomes" id="UP000516786">
    <property type="component" value="Plasmid pZXPA-20-602k"/>
</dbReference>
<dbReference type="RefSeq" id="WP_084851674.1">
    <property type="nucleotide sequence ID" value="NZ_CP061724.1"/>
</dbReference>